<feature type="domain" description="Putative restriction endonuclease" evidence="1">
    <location>
        <begin position="17"/>
        <end position="177"/>
    </location>
</feature>
<dbReference type="AlphaFoldDB" id="A0A916XSY9"/>
<evidence type="ECO:0000313" key="2">
    <source>
        <dbReference type="EMBL" id="GGD06478.1"/>
    </source>
</evidence>
<reference evidence="2" key="1">
    <citation type="journal article" date="2014" name="Int. J. Syst. Evol. Microbiol.">
        <title>Complete genome sequence of Corynebacterium casei LMG S-19264T (=DSM 44701T), isolated from a smear-ripened cheese.</title>
        <authorList>
            <consortium name="US DOE Joint Genome Institute (JGI-PGF)"/>
            <person name="Walter F."/>
            <person name="Albersmeier A."/>
            <person name="Kalinowski J."/>
            <person name="Ruckert C."/>
        </authorList>
    </citation>
    <scope>NUCLEOTIDE SEQUENCE</scope>
    <source>
        <strain evidence="2">CGMCC 1.15493</strain>
    </source>
</reference>
<organism evidence="2 3">
    <name type="scientific">Aureimonas glaciei</name>
    <dbReference type="NCBI Taxonomy" id="1776957"/>
    <lineage>
        <taxon>Bacteria</taxon>
        <taxon>Pseudomonadati</taxon>
        <taxon>Pseudomonadota</taxon>
        <taxon>Alphaproteobacteria</taxon>
        <taxon>Hyphomicrobiales</taxon>
        <taxon>Aurantimonadaceae</taxon>
        <taxon>Aureimonas</taxon>
    </lineage>
</organism>
<reference evidence="2" key="2">
    <citation type="submission" date="2020-09" db="EMBL/GenBank/DDBJ databases">
        <authorList>
            <person name="Sun Q."/>
            <person name="Zhou Y."/>
        </authorList>
    </citation>
    <scope>NUCLEOTIDE SEQUENCE</scope>
    <source>
        <strain evidence="2">CGMCC 1.15493</strain>
    </source>
</reference>
<dbReference type="Pfam" id="PF05685">
    <property type="entry name" value="Uma2"/>
    <property type="match status" value="1"/>
</dbReference>
<gene>
    <name evidence="2" type="ORF">GCM10011335_06820</name>
</gene>
<dbReference type="PANTHER" id="PTHR36558:SF1">
    <property type="entry name" value="RESTRICTION ENDONUCLEASE DOMAIN-CONTAINING PROTEIN-RELATED"/>
    <property type="match status" value="1"/>
</dbReference>
<dbReference type="InterPro" id="IPR008538">
    <property type="entry name" value="Uma2"/>
</dbReference>
<dbReference type="PANTHER" id="PTHR36558">
    <property type="entry name" value="GLR1098 PROTEIN"/>
    <property type="match status" value="1"/>
</dbReference>
<evidence type="ECO:0000313" key="3">
    <source>
        <dbReference type="Proteomes" id="UP000613160"/>
    </source>
</evidence>
<accession>A0A916XSY9</accession>
<evidence type="ECO:0000259" key="1">
    <source>
        <dbReference type="Pfam" id="PF05685"/>
    </source>
</evidence>
<comment type="caution">
    <text evidence="2">The sequence shown here is derived from an EMBL/GenBank/DDBJ whole genome shotgun (WGS) entry which is preliminary data.</text>
</comment>
<proteinExistence type="predicted"/>
<dbReference type="Gene3D" id="3.90.1570.10">
    <property type="entry name" value="tt1808, chain A"/>
    <property type="match status" value="1"/>
</dbReference>
<dbReference type="CDD" id="cd06260">
    <property type="entry name" value="DUF820-like"/>
    <property type="match status" value="1"/>
</dbReference>
<keyword evidence="3" id="KW-1185">Reference proteome</keyword>
<dbReference type="RefSeq" id="WP_244639786.1">
    <property type="nucleotide sequence ID" value="NZ_BMJJ01000001.1"/>
</dbReference>
<dbReference type="EMBL" id="BMJJ01000001">
    <property type="protein sequence ID" value="GGD06478.1"/>
    <property type="molecule type" value="Genomic_DNA"/>
</dbReference>
<protein>
    <recommendedName>
        <fullName evidence="1">Putative restriction endonuclease domain-containing protein</fullName>
    </recommendedName>
</protein>
<dbReference type="InterPro" id="IPR011335">
    <property type="entry name" value="Restrct_endonuc-II-like"/>
</dbReference>
<dbReference type="SUPFAM" id="SSF52980">
    <property type="entry name" value="Restriction endonuclease-like"/>
    <property type="match status" value="1"/>
</dbReference>
<sequence>MTVLPPHPSPNKMSTDAFLAMIGPRPREERWQLIDGEPFLMMSPPTLVHQRIALNLAAALNNAIETARPDLFALVEVGLIVDAHKAFRPIADVAVLDAEIDSVSYATRFHLVAEILSPSNSLEHISRKRALYADAPDCTHVLIIGQDDVCLELWSRAENWQGRVFRSAEDVITLPEIGFSCRLGDLYKGTPVR</sequence>
<dbReference type="InterPro" id="IPR012296">
    <property type="entry name" value="Nuclease_put_TT1808"/>
</dbReference>
<name>A0A916XSY9_9HYPH</name>
<dbReference type="Proteomes" id="UP000613160">
    <property type="component" value="Unassembled WGS sequence"/>
</dbReference>